<evidence type="ECO:0008006" key="3">
    <source>
        <dbReference type="Google" id="ProtNLM"/>
    </source>
</evidence>
<dbReference type="AlphaFoldDB" id="A0A6G7B6V1"/>
<proteinExistence type="predicted"/>
<dbReference type="Gene3D" id="3.90.176.10">
    <property type="entry name" value="Toxin ADP-ribosyltransferase, Chain A, domain 1"/>
    <property type="match status" value="1"/>
</dbReference>
<dbReference type="SUPFAM" id="SSF56399">
    <property type="entry name" value="ADP-ribosylation"/>
    <property type="match status" value="1"/>
</dbReference>
<dbReference type="RefSeq" id="WP_164823845.1">
    <property type="nucleotide sequence ID" value="NZ_CP049228.1"/>
</dbReference>
<accession>A0A6G7B6V1</accession>
<evidence type="ECO:0000313" key="1">
    <source>
        <dbReference type="EMBL" id="QIH23213.1"/>
    </source>
</evidence>
<evidence type="ECO:0000313" key="2">
    <source>
        <dbReference type="Proteomes" id="UP000501676"/>
    </source>
</evidence>
<reference evidence="1 2" key="1">
    <citation type="submission" date="2020-02" db="EMBL/GenBank/DDBJ databases">
        <title>Complete genome sequences of six Lactobacillus iners strains isolated from the human vagina.</title>
        <authorList>
            <person name="France M.T."/>
            <person name="Rutt L."/>
            <person name="Narina S."/>
            <person name="Arbaugh S."/>
            <person name="Humphrys M.S."/>
            <person name="Ma B."/>
            <person name="Hayward M.R."/>
            <person name="Relman D."/>
            <person name="Kwon D.S."/>
            <person name="Ravel J."/>
        </authorList>
    </citation>
    <scope>NUCLEOTIDE SEQUENCE [LARGE SCALE GENOMIC DNA]</scope>
    <source>
        <strain evidence="1 2">C0210C1</strain>
    </source>
</reference>
<gene>
    <name evidence="1" type="ORF">G6Z83_00920</name>
</gene>
<dbReference type="Proteomes" id="UP000501676">
    <property type="component" value="Chromosome"/>
</dbReference>
<sequence>MFLIIDICFICSSFFNVVFVDKAYISASKDHYGEGTEQVHMIIKHCKSARDVSKYNYNEQEVIFPRNTKFRIVKTYEQNGIMTVVMLEE</sequence>
<protein>
    <recommendedName>
        <fullName evidence="3">ADP ribosyltransferase domain-containing protein</fullName>
    </recommendedName>
</protein>
<organism evidence="1 2">
    <name type="scientific">Lactobacillus iners</name>
    <dbReference type="NCBI Taxonomy" id="147802"/>
    <lineage>
        <taxon>Bacteria</taxon>
        <taxon>Bacillati</taxon>
        <taxon>Bacillota</taxon>
        <taxon>Bacilli</taxon>
        <taxon>Lactobacillales</taxon>
        <taxon>Lactobacillaceae</taxon>
        <taxon>Lactobacillus</taxon>
    </lineage>
</organism>
<dbReference type="EMBL" id="CP049228">
    <property type="protein sequence ID" value="QIH23213.1"/>
    <property type="molecule type" value="Genomic_DNA"/>
</dbReference>
<name>A0A6G7B6V1_9LACO</name>